<organism evidence="2 3">
    <name type="scientific">Streptomyces malaysiensis subsp. samsunensis</name>
    <dbReference type="NCBI Taxonomy" id="459658"/>
    <lineage>
        <taxon>Bacteria</taxon>
        <taxon>Bacillati</taxon>
        <taxon>Actinomycetota</taxon>
        <taxon>Actinomycetes</taxon>
        <taxon>Kitasatosporales</taxon>
        <taxon>Streptomycetaceae</taxon>
        <taxon>Streptomyces</taxon>
        <taxon>Streptomyces violaceusniger group</taxon>
    </lineage>
</organism>
<gene>
    <name evidence="2" type="ORF">NQU54_19870</name>
</gene>
<dbReference type="Proteomes" id="UP001142400">
    <property type="component" value="Unassembled WGS sequence"/>
</dbReference>
<keyword evidence="1" id="KW-1133">Transmembrane helix</keyword>
<evidence type="ECO:0000256" key="1">
    <source>
        <dbReference type="SAM" id="Phobius"/>
    </source>
</evidence>
<reference evidence="2" key="1">
    <citation type="submission" date="2022-06" db="EMBL/GenBank/DDBJ databases">
        <title>WGS of actinobacteria.</title>
        <authorList>
            <person name="Thawai C."/>
        </authorList>
    </citation>
    <scope>NUCLEOTIDE SEQUENCE</scope>
    <source>
        <strain evidence="2">DSM 42010</strain>
    </source>
</reference>
<evidence type="ECO:0000313" key="2">
    <source>
        <dbReference type="EMBL" id="MCQ8831263.1"/>
    </source>
</evidence>
<proteinExistence type="predicted"/>
<keyword evidence="1" id="KW-0472">Membrane</keyword>
<accession>A0A9X2LXI1</accession>
<sequence>MARAAGTLRDRHRKWYVLASVALTIPALLLLAIGSFPSAADLQQRFASGTGLRVLVGFGIAALLWTGWLLVRLLSAWRATLALPHGEALATIRFRVWTALGGCVVGALLLFRLADGVPPDGPVIRNLHLLDASITVTSGSGMS</sequence>
<keyword evidence="1" id="KW-0812">Transmembrane</keyword>
<comment type="caution">
    <text evidence="2">The sequence shown here is derived from an EMBL/GenBank/DDBJ whole genome shotgun (WGS) entry which is preliminary data.</text>
</comment>
<dbReference type="EMBL" id="JANIIC010000022">
    <property type="protein sequence ID" value="MCQ8831263.1"/>
    <property type="molecule type" value="Genomic_DNA"/>
</dbReference>
<name>A0A9X2LXI1_STRMQ</name>
<feature type="transmembrane region" description="Helical" evidence="1">
    <location>
        <begin position="15"/>
        <end position="34"/>
    </location>
</feature>
<dbReference type="RefSeq" id="WP_257632215.1">
    <property type="nucleotide sequence ID" value="NZ_JANIIC010000022.1"/>
</dbReference>
<feature type="transmembrane region" description="Helical" evidence="1">
    <location>
        <begin position="94"/>
        <end position="114"/>
    </location>
</feature>
<feature type="transmembrane region" description="Helical" evidence="1">
    <location>
        <begin position="54"/>
        <end position="74"/>
    </location>
</feature>
<protein>
    <submittedName>
        <fullName evidence="2">Uncharacterized protein</fullName>
    </submittedName>
</protein>
<evidence type="ECO:0000313" key="3">
    <source>
        <dbReference type="Proteomes" id="UP001142400"/>
    </source>
</evidence>
<dbReference type="AlphaFoldDB" id="A0A9X2LXI1"/>
<keyword evidence="3" id="KW-1185">Reference proteome</keyword>